<evidence type="ECO:0000256" key="1">
    <source>
        <dbReference type="ARBA" id="ARBA00004141"/>
    </source>
</evidence>
<feature type="transmembrane region" description="Helical" evidence="6">
    <location>
        <begin position="126"/>
        <end position="144"/>
    </location>
</feature>
<evidence type="ECO:0000313" key="9">
    <source>
        <dbReference type="Proteomes" id="UP000815325"/>
    </source>
</evidence>
<accession>A0ABQ7GCA2</accession>
<feature type="domain" description="TLC" evidence="7">
    <location>
        <begin position="54"/>
        <end position="252"/>
    </location>
</feature>
<dbReference type="Pfam" id="PF03798">
    <property type="entry name" value="TRAM_LAG1_CLN8"/>
    <property type="match status" value="1"/>
</dbReference>
<dbReference type="InterPro" id="IPR050846">
    <property type="entry name" value="TLCD"/>
</dbReference>
<dbReference type="Proteomes" id="UP000815325">
    <property type="component" value="Unassembled WGS sequence"/>
</dbReference>
<keyword evidence="4 5" id="KW-0472">Membrane</keyword>
<keyword evidence="3 6" id="KW-1133">Transmembrane helix</keyword>
<evidence type="ECO:0000256" key="4">
    <source>
        <dbReference type="ARBA" id="ARBA00023136"/>
    </source>
</evidence>
<dbReference type="EMBL" id="MU069887">
    <property type="protein sequence ID" value="KAF5832240.1"/>
    <property type="molecule type" value="Genomic_DNA"/>
</dbReference>
<dbReference type="PANTHER" id="PTHR13439:SF0">
    <property type="entry name" value="TOPOISOMERASE I DAMAGE AFFECTED PROTEIN 4"/>
    <property type="match status" value="1"/>
</dbReference>
<feature type="transmembrane region" description="Helical" evidence="6">
    <location>
        <begin position="92"/>
        <end position="114"/>
    </location>
</feature>
<comment type="subcellular location">
    <subcellularLocation>
        <location evidence="1">Membrane</location>
        <topology evidence="1">Multi-pass membrane protein</topology>
    </subcellularLocation>
</comment>
<evidence type="ECO:0000256" key="6">
    <source>
        <dbReference type="SAM" id="Phobius"/>
    </source>
</evidence>
<sequence>MSVFDGAGPLWALWAERVESDFTLQMTAIFVIATAFFLLGQILHKIIRVFPDKKDNAQAVYRLVGYVHHCMQVPLALYILQSPSFWEHKLRAHSPASFTLIILSAGYFLHDFLHSAIHVKDEGIEYVFHGFASMFVYWGALFFTPPAFHFYGAGFILWEVSSCFLHFGWFLHKLGKYMFLQFLNGAAVLLTFFLFRLLWGPYLTYSFYQETQVPPYKGNAIVIVCYVASTALNMLNFYWFYLLCRKAVRMAKGADKDKDR</sequence>
<feature type="transmembrane region" description="Helical" evidence="6">
    <location>
        <begin position="150"/>
        <end position="171"/>
    </location>
</feature>
<proteinExistence type="predicted"/>
<evidence type="ECO:0000256" key="5">
    <source>
        <dbReference type="PROSITE-ProRule" id="PRU00205"/>
    </source>
</evidence>
<feature type="transmembrane region" description="Helical" evidence="6">
    <location>
        <begin position="219"/>
        <end position="242"/>
    </location>
</feature>
<organism evidence="8 9">
    <name type="scientific">Dunaliella salina</name>
    <name type="common">Green alga</name>
    <name type="synonym">Protococcus salinus</name>
    <dbReference type="NCBI Taxonomy" id="3046"/>
    <lineage>
        <taxon>Eukaryota</taxon>
        <taxon>Viridiplantae</taxon>
        <taxon>Chlorophyta</taxon>
        <taxon>core chlorophytes</taxon>
        <taxon>Chlorophyceae</taxon>
        <taxon>CS clade</taxon>
        <taxon>Chlamydomonadales</taxon>
        <taxon>Dunaliellaceae</taxon>
        <taxon>Dunaliella</taxon>
    </lineage>
</organism>
<protein>
    <submittedName>
        <fullName evidence="8">TLC domain-containing protein</fullName>
    </submittedName>
</protein>
<reference evidence="8" key="1">
    <citation type="submission" date="2017-08" db="EMBL/GenBank/DDBJ databases">
        <authorList>
            <person name="Polle J.E."/>
            <person name="Barry K."/>
            <person name="Cushman J."/>
            <person name="Schmutz J."/>
            <person name="Tran D."/>
            <person name="Hathwaick L.T."/>
            <person name="Yim W.C."/>
            <person name="Jenkins J."/>
            <person name="Mckie-Krisberg Z.M."/>
            <person name="Prochnik S."/>
            <person name="Lindquist E."/>
            <person name="Dockter R.B."/>
            <person name="Adam C."/>
            <person name="Molina H."/>
            <person name="Bunkerborg J."/>
            <person name="Jin E."/>
            <person name="Buchheim M."/>
            <person name="Magnuson J."/>
        </authorList>
    </citation>
    <scope>NUCLEOTIDE SEQUENCE</scope>
    <source>
        <strain evidence="8">CCAP 19/18</strain>
    </source>
</reference>
<evidence type="ECO:0000259" key="7">
    <source>
        <dbReference type="PROSITE" id="PS50922"/>
    </source>
</evidence>
<dbReference type="PROSITE" id="PS50922">
    <property type="entry name" value="TLC"/>
    <property type="match status" value="1"/>
</dbReference>
<feature type="transmembrane region" description="Helical" evidence="6">
    <location>
        <begin position="22"/>
        <end position="39"/>
    </location>
</feature>
<gene>
    <name evidence="8" type="ORF">DUNSADRAFT_11940</name>
</gene>
<evidence type="ECO:0000256" key="2">
    <source>
        <dbReference type="ARBA" id="ARBA00022692"/>
    </source>
</evidence>
<dbReference type="SMART" id="SM00724">
    <property type="entry name" value="TLC"/>
    <property type="match status" value="1"/>
</dbReference>
<evidence type="ECO:0000313" key="8">
    <source>
        <dbReference type="EMBL" id="KAF5832240.1"/>
    </source>
</evidence>
<feature type="transmembrane region" description="Helical" evidence="6">
    <location>
        <begin position="178"/>
        <end position="199"/>
    </location>
</feature>
<keyword evidence="9" id="KW-1185">Reference proteome</keyword>
<evidence type="ECO:0000256" key="3">
    <source>
        <dbReference type="ARBA" id="ARBA00022989"/>
    </source>
</evidence>
<feature type="transmembrane region" description="Helical" evidence="6">
    <location>
        <begin position="60"/>
        <end position="80"/>
    </location>
</feature>
<comment type="caution">
    <text evidence="8">The sequence shown here is derived from an EMBL/GenBank/DDBJ whole genome shotgun (WGS) entry which is preliminary data.</text>
</comment>
<keyword evidence="2 5" id="KW-0812">Transmembrane</keyword>
<name>A0ABQ7GCA2_DUNSA</name>
<dbReference type="InterPro" id="IPR006634">
    <property type="entry name" value="TLC-dom"/>
</dbReference>
<dbReference type="PANTHER" id="PTHR13439">
    <property type="entry name" value="CT120 PROTEIN"/>
    <property type="match status" value="1"/>
</dbReference>